<protein>
    <submittedName>
        <fullName evidence="2">TIGR04438 family Trp-rich protein</fullName>
    </submittedName>
</protein>
<proteinExistence type="predicted"/>
<sequence>MPLVWIGLVLVLLKYFEVGPFATVSWWWILVPLIVAFIFFEIIEPMFGLDKKKAHDELAKAKERRVKEQLDRDRKRAR</sequence>
<keyword evidence="3" id="KW-1185">Reference proteome</keyword>
<gene>
    <name evidence="2" type="ORF">ACFOEN_07200</name>
</gene>
<evidence type="ECO:0000313" key="2">
    <source>
        <dbReference type="EMBL" id="MFC3147423.1"/>
    </source>
</evidence>
<dbReference type="EMBL" id="JBHRTI010000003">
    <property type="protein sequence ID" value="MFC3147423.1"/>
    <property type="molecule type" value="Genomic_DNA"/>
</dbReference>
<dbReference type="InterPro" id="IPR031044">
    <property type="entry name" value="Small_Trp_rich"/>
</dbReference>
<keyword evidence="1" id="KW-0472">Membrane</keyword>
<evidence type="ECO:0000256" key="1">
    <source>
        <dbReference type="SAM" id="Phobius"/>
    </source>
</evidence>
<keyword evidence="1" id="KW-0812">Transmembrane</keyword>
<comment type="caution">
    <text evidence="2">The sequence shown here is derived from an EMBL/GenBank/DDBJ whole genome shotgun (WGS) entry which is preliminary data.</text>
</comment>
<feature type="transmembrane region" description="Helical" evidence="1">
    <location>
        <begin position="26"/>
        <end position="43"/>
    </location>
</feature>
<reference evidence="3" key="1">
    <citation type="journal article" date="2019" name="Int. J. Syst. Evol. Microbiol.">
        <title>The Global Catalogue of Microorganisms (GCM) 10K type strain sequencing project: providing services to taxonomists for standard genome sequencing and annotation.</title>
        <authorList>
            <consortium name="The Broad Institute Genomics Platform"/>
            <consortium name="The Broad Institute Genome Sequencing Center for Infectious Disease"/>
            <person name="Wu L."/>
            <person name="Ma J."/>
        </authorList>
    </citation>
    <scope>NUCLEOTIDE SEQUENCE [LARGE SCALE GENOMIC DNA]</scope>
    <source>
        <strain evidence="3">KCTC 52168</strain>
    </source>
</reference>
<organism evidence="2 3">
    <name type="scientific">Piscinibacterium candidicorallinum</name>
    <dbReference type="NCBI Taxonomy" id="1793872"/>
    <lineage>
        <taxon>Bacteria</taxon>
        <taxon>Pseudomonadati</taxon>
        <taxon>Pseudomonadota</taxon>
        <taxon>Betaproteobacteria</taxon>
        <taxon>Burkholderiales</taxon>
        <taxon>Piscinibacterium</taxon>
    </lineage>
</organism>
<dbReference type="Proteomes" id="UP001595556">
    <property type="component" value="Unassembled WGS sequence"/>
</dbReference>
<dbReference type="RefSeq" id="WP_377302418.1">
    <property type="nucleotide sequence ID" value="NZ_CP180191.1"/>
</dbReference>
<dbReference type="NCBIfam" id="TIGR04438">
    <property type="entry name" value="small_Trp_rich"/>
    <property type="match status" value="1"/>
</dbReference>
<evidence type="ECO:0000313" key="3">
    <source>
        <dbReference type="Proteomes" id="UP001595556"/>
    </source>
</evidence>
<name>A0ABV7H0J1_9BURK</name>
<accession>A0ABV7H0J1</accession>
<keyword evidence="1" id="KW-1133">Transmembrane helix</keyword>